<evidence type="ECO:0000313" key="4">
    <source>
        <dbReference type="Proteomes" id="UP000036802"/>
    </source>
</evidence>
<feature type="chain" id="PRO_5038574911" description="Secreted protein" evidence="2">
    <location>
        <begin position="24"/>
        <end position="312"/>
    </location>
</feature>
<name>A0A0L7CTE7_BIFBR</name>
<evidence type="ECO:0008006" key="5">
    <source>
        <dbReference type="Google" id="ProtNLM"/>
    </source>
</evidence>
<proteinExistence type="predicted"/>
<feature type="compositionally biased region" description="Polar residues" evidence="1">
    <location>
        <begin position="49"/>
        <end position="71"/>
    </location>
</feature>
<evidence type="ECO:0000256" key="1">
    <source>
        <dbReference type="SAM" id="MobiDB-lite"/>
    </source>
</evidence>
<organism evidence="3 4">
    <name type="scientific">Bifidobacterium breve MCC 1114</name>
    <dbReference type="NCBI Taxonomy" id="1365964"/>
    <lineage>
        <taxon>Bacteria</taxon>
        <taxon>Bacillati</taxon>
        <taxon>Actinomycetota</taxon>
        <taxon>Actinomycetes</taxon>
        <taxon>Bifidobacteriales</taxon>
        <taxon>Bifidobacteriaceae</taxon>
        <taxon>Bifidobacterium</taxon>
    </lineage>
</organism>
<evidence type="ECO:0000313" key="3">
    <source>
        <dbReference type="EMBL" id="KOA62868.1"/>
    </source>
</evidence>
<dbReference type="Proteomes" id="UP000036802">
    <property type="component" value="Unassembled WGS sequence"/>
</dbReference>
<feature type="signal peptide" evidence="2">
    <location>
        <begin position="1"/>
        <end position="23"/>
    </location>
</feature>
<feature type="region of interest" description="Disordered" evidence="1">
    <location>
        <begin position="29"/>
        <end position="71"/>
    </location>
</feature>
<evidence type="ECO:0000256" key="2">
    <source>
        <dbReference type="SAM" id="SignalP"/>
    </source>
</evidence>
<sequence>MKHRRFTALLFVPLLALITACGANQSAQTTEAQSQQQTNTHSQQDKSGSDSAKTTVADPTQGNWTETYSSPTDLDGELDKAWLKCAPQNNPDPEAFAWKRSTDHSKVWLHATEGQMDGATQRSCMADELDIPDATELTDSWTKTAVGDYDRIQRQNNNSIDIVWQYSDAVTASLSAQTDSYRVTLPYFWHNEINISVDGSTITVTDKEHSNYSLCTFKVSSDTNAGDIGNSLIERYQIGDTPVQLWATRWAFVAVTDPSSISAEDAEDITELQTGDTIDYESLISQVQSGDYSGLFTIDEFLKAHITVSSLS</sequence>
<feature type="compositionally biased region" description="Low complexity" evidence="1">
    <location>
        <begin position="29"/>
        <end position="42"/>
    </location>
</feature>
<dbReference type="PROSITE" id="PS51257">
    <property type="entry name" value="PROKAR_LIPOPROTEIN"/>
    <property type="match status" value="1"/>
</dbReference>
<protein>
    <recommendedName>
        <fullName evidence="5">Secreted protein</fullName>
    </recommendedName>
</protein>
<reference evidence="3 4" key="1">
    <citation type="journal article" date="2015" name="Int J Genomics">
        <title>Comparative Genomics Revealed Genetic Diversity and Species/Strain-Level Differences in Carbohydrate Metabolism of Three Probiotic Bifidobacterial Species.</title>
        <authorList>
            <person name="Odamaki T."/>
            <person name="Horigome A."/>
            <person name="Sugahara H."/>
            <person name="Hashikura N."/>
            <person name="Minami J."/>
            <person name="Xiao J.Z."/>
            <person name="Abe F."/>
        </authorList>
    </citation>
    <scope>NUCLEOTIDE SEQUENCE [LARGE SCALE GENOMIC DNA]</scope>
    <source>
        <strain evidence="3 4">MCC 1114</strain>
    </source>
</reference>
<dbReference type="PATRIC" id="fig|1365964.3.peg.2074"/>
<dbReference type="EMBL" id="AVQC01000023">
    <property type="protein sequence ID" value="KOA62868.1"/>
    <property type="molecule type" value="Genomic_DNA"/>
</dbReference>
<dbReference type="AlphaFoldDB" id="A0A0L7CTE7"/>
<keyword evidence="2" id="KW-0732">Signal</keyword>
<dbReference type="RefSeq" id="WP_025301471.1">
    <property type="nucleotide sequence ID" value="NZ_AVQC01000023.1"/>
</dbReference>
<accession>A0A0L7CTE7</accession>
<comment type="caution">
    <text evidence="3">The sequence shown here is derived from an EMBL/GenBank/DDBJ whole genome shotgun (WGS) entry which is preliminary data.</text>
</comment>
<gene>
    <name evidence="3" type="ORF">BBM1114_10225</name>
</gene>